<dbReference type="EMBL" id="CP018082">
    <property type="protein sequence ID" value="APE36831.1"/>
    <property type="molecule type" value="Genomic_DNA"/>
</dbReference>
<protein>
    <submittedName>
        <fullName evidence="2">Uncharacterized protein</fullName>
    </submittedName>
</protein>
<proteinExistence type="predicted"/>
<evidence type="ECO:0000313" key="3">
    <source>
        <dbReference type="Proteomes" id="UP000183810"/>
    </source>
</evidence>
<evidence type="ECO:0000256" key="1">
    <source>
        <dbReference type="SAM" id="SignalP"/>
    </source>
</evidence>
<reference evidence="2" key="1">
    <citation type="submission" date="2016-11" db="EMBL/GenBank/DDBJ databases">
        <authorList>
            <person name="Jaros S."/>
            <person name="Januszkiewicz K."/>
            <person name="Wedrychowicz H."/>
        </authorList>
    </citation>
    <scope>NUCLEOTIDE SEQUENCE [LARGE SCALE GENOMIC DNA]</scope>
    <source>
        <strain evidence="2">Y48</strain>
    </source>
</reference>
<dbReference type="AlphaFoldDB" id="A0A1J0VY21"/>
<gene>
    <name evidence="2" type="ORF">BOX37_26105</name>
</gene>
<name>A0A1J0VY21_9NOCA</name>
<dbReference type="Proteomes" id="UP000183810">
    <property type="component" value="Chromosome"/>
</dbReference>
<dbReference type="KEGG" id="nsl:BOX37_26105"/>
<keyword evidence="1" id="KW-0732">Signal</keyword>
<organism evidence="2 3">
    <name type="scientific">Nocardia mangyaensis</name>
    <dbReference type="NCBI Taxonomy" id="2213200"/>
    <lineage>
        <taxon>Bacteria</taxon>
        <taxon>Bacillati</taxon>
        <taxon>Actinomycetota</taxon>
        <taxon>Actinomycetes</taxon>
        <taxon>Mycobacteriales</taxon>
        <taxon>Nocardiaceae</taxon>
        <taxon>Nocardia</taxon>
    </lineage>
</organism>
<accession>A0A1J0VY21</accession>
<feature type="signal peptide" evidence="1">
    <location>
        <begin position="1"/>
        <end position="38"/>
    </location>
</feature>
<evidence type="ECO:0000313" key="2">
    <source>
        <dbReference type="EMBL" id="APE36831.1"/>
    </source>
</evidence>
<sequence>MADSGRPKGTVMRNKLRVGLLAGVLLMAPLATAIPASAAGLPLQSTEPTEQVASPGCPGGAPHLSCLLESLSAGGSSGK</sequence>
<feature type="chain" id="PRO_5012407647" evidence="1">
    <location>
        <begin position="39"/>
        <end position="79"/>
    </location>
</feature>
<keyword evidence="3" id="KW-1185">Reference proteome</keyword>